<reference evidence="1" key="1">
    <citation type="submission" date="2021-01" db="EMBL/GenBank/DDBJ databases">
        <title>Modified the classification status of verrucomicrobia.</title>
        <authorList>
            <person name="Feng X."/>
        </authorList>
    </citation>
    <scope>NUCLEOTIDE SEQUENCE</scope>
    <source>
        <strain evidence="1">5K15</strain>
    </source>
</reference>
<evidence type="ECO:0000313" key="2">
    <source>
        <dbReference type="Proteomes" id="UP000634206"/>
    </source>
</evidence>
<dbReference type="AlphaFoldDB" id="A0AAE2SHI8"/>
<keyword evidence="2" id="KW-1185">Reference proteome</keyword>
<accession>A0AAE2SHI8</accession>
<dbReference type="EMBL" id="JAENIG010000014">
    <property type="protein sequence ID" value="MBK1856476.1"/>
    <property type="molecule type" value="Genomic_DNA"/>
</dbReference>
<dbReference type="Proteomes" id="UP000634206">
    <property type="component" value="Unassembled WGS sequence"/>
</dbReference>
<evidence type="ECO:0000313" key="1">
    <source>
        <dbReference type="EMBL" id="MBK1856476.1"/>
    </source>
</evidence>
<sequence>MREISPQTTFKYRPDGSCSLVHGDQKLETQSLVSWRQRIQEKVVIVASGPSAKDFAWDALDRSSCSVVGVNGSPSFLADRGIQPDLWVVIDPDFTRHCSYHFEHNLEIPLATPPMSMSYLLRHHPTVIGPRPLALVERVNQWNGLPSLAWRQLLELNRVSGRPFLFPADSAGKSQIGWSHRPEYGLFSGCNVVFAALQICIGLGAKELEIVGMDLGGLGRAYDEGGAPQPTTLALELENKIKPALAMMQVALTGSGVRVTNRSPVCPLPAELGDLTD</sequence>
<evidence type="ECO:0008006" key="3">
    <source>
        <dbReference type="Google" id="ProtNLM"/>
    </source>
</evidence>
<name>A0AAE2SHI8_9BACT</name>
<comment type="caution">
    <text evidence="1">The sequence shown here is derived from an EMBL/GenBank/DDBJ whole genome shotgun (WGS) entry which is preliminary data.</text>
</comment>
<protein>
    <recommendedName>
        <fullName evidence="3">DUF115 domain-containing protein</fullName>
    </recommendedName>
</protein>
<gene>
    <name evidence="1" type="ORF">JIN83_16010</name>
</gene>
<proteinExistence type="predicted"/>
<dbReference type="RefSeq" id="WP_309491097.1">
    <property type="nucleotide sequence ID" value="NZ_JAENIG010000014.1"/>
</dbReference>
<organism evidence="1 2">
    <name type="scientific">Oceaniferula flava</name>
    <dbReference type="NCBI Taxonomy" id="2800421"/>
    <lineage>
        <taxon>Bacteria</taxon>
        <taxon>Pseudomonadati</taxon>
        <taxon>Verrucomicrobiota</taxon>
        <taxon>Verrucomicrobiia</taxon>
        <taxon>Verrucomicrobiales</taxon>
        <taxon>Verrucomicrobiaceae</taxon>
        <taxon>Oceaniferula</taxon>
    </lineage>
</organism>